<keyword evidence="3" id="KW-0507">mRNA processing</keyword>
<keyword evidence="7" id="KW-0539">Nucleus</keyword>
<dbReference type="PANTHER" id="PTHR12707:SF0">
    <property type="entry name" value="PININ"/>
    <property type="match status" value="1"/>
</dbReference>
<feature type="compositionally biased region" description="Basic and acidic residues" evidence="8">
    <location>
        <begin position="268"/>
        <end position="285"/>
    </location>
</feature>
<evidence type="ECO:0000256" key="4">
    <source>
        <dbReference type="ARBA" id="ARBA00023015"/>
    </source>
</evidence>
<dbReference type="GO" id="GO:0008380">
    <property type="term" value="P:RNA splicing"/>
    <property type="evidence" value="ECO:0007669"/>
    <property type="project" value="UniProtKB-KW"/>
</dbReference>
<accession>A0A9P7YVM5</accession>
<comment type="subcellular location">
    <subcellularLocation>
        <location evidence="1">Nucleus</location>
    </subcellularLocation>
</comment>
<protein>
    <submittedName>
        <fullName evidence="10">Pinin/SDK/memA/ protein conserved region-domain-containing protein</fullName>
    </submittedName>
</protein>
<evidence type="ECO:0000256" key="5">
    <source>
        <dbReference type="ARBA" id="ARBA00023163"/>
    </source>
</evidence>
<feature type="region of interest" description="Disordered" evidence="8">
    <location>
        <begin position="1"/>
        <end position="132"/>
    </location>
</feature>
<keyword evidence="5" id="KW-0804">Transcription</keyword>
<gene>
    <name evidence="10" type="ORF">BJ878DRAFT_277314</name>
</gene>
<dbReference type="GO" id="GO:0006397">
    <property type="term" value="P:mRNA processing"/>
    <property type="evidence" value="ECO:0007669"/>
    <property type="project" value="UniProtKB-KW"/>
</dbReference>
<dbReference type="Proteomes" id="UP000887226">
    <property type="component" value="Unassembled WGS sequence"/>
</dbReference>
<keyword evidence="6" id="KW-0508">mRNA splicing</keyword>
<keyword evidence="4" id="KW-0805">Transcription regulation</keyword>
<evidence type="ECO:0000256" key="6">
    <source>
        <dbReference type="ARBA" id="ARBA00023187"/>
    </source>
</evidence>
<evidence type="ECO:0000259" key="9">
    <source>
        <dbReference type="Pfam" id="PF04696"/>
    </source>
</evidence>
<name>A0A9P7YVM5_9HELO</name>
<feature type="compositionally biased region" description="Polar residues" evidence="8">
    <location>
        <begin position="99"/>
        <end position="109"/>
    </location>
</feature>
<feature type="compositionally biased region" description="Acidic residues" evidence="8">
    <location>
        <begin position="288"/>
        <end position="297"/>
    </location>
</feature>
<comment type="similarity">
    <text evidence="2">Belongs to the pinin family.</text>
</comment>
<feature type="region of interest" description="Disordered" evidence="8">
    <location>
        <begin position="264"/>
        <end position="297"/>
    </location>
</feature>
<dbReference type="OrthoDB" id="330772at2759"/>
<evidence type="ECO:0000256" key="3">
    <source>
        <dbReference type="ARBA" id="ARBA00022664"/>
    </source>
</evidence>
<evidence type="ECO:0000313" key="11">
    <source>
        <dbReference type="Proteomes" id="UP000887226"/>
    </source>
</evidence>
<reference evidence="10" key="1">
    <citation type="journal article" date="2021" name="IMA Fungus">
        <title>Genomic characterization of three marine fungi, including Emericellopsis atlantica sp. nov. with signatures of a generalist lifestyle and marine biomass degradation.</title>
        <authorList>
            <person name="Hagestad O.C."/>
            <person name="Hou L."/>
            <person name="Andersen J.H."/>
            <person name="Hansen E.H."/>
            <person name="Altermark B."/>
            <person name="Li C."/>
            <person name="Kuhnert E."/>
            <person name="Cox R.J."/>
            <person name="Crous P.W."/>
            <person name="Spatafora J.W."/>
            <person name="Lail K."/>
            <person name="Amirebrahimi M."/>
            <person name="Lipzen A."/>
            <person name="Pangilinan J."/>
            <person name="Andreopoulos W."/>
            <person name="Hayes R.D."/>
            <person name="Ng V."/>
            <person name="Grigoriev I.V."/>
            <person name="Jackson S.A."/>
            <person name="Sutton T.D.S."/>
            <person name="Dobson A.D.W."/>
            <person name="Rama T."/>
        </authorList>
    </citation>
    <scope>NUCLEOTIDE SEQUENCE</scope>
    <source>
        <strain evidence="10">TRa3180A</strain>
    </source>
</reference>
<comment type="caution">
    <text evidence="10">The sequence shown here is derived from an EMBL/GenBank/DDBJ whole genome shotgun (WGS) entry which is preliminary data.</text>
</comment>
<proteinExistence type="inferred from homology"/>
<evidence type="ECO:0000256" key="1">
    <source>
        <dbReference type="ARBA" id="ARBA00004123"/>
    </source>
</evidence>
<evidence type="ECO:0000256" key="2">
    <source>
        <dbReference type="ARBA" id="ARBA00010386"/>
    </source>
</evidence>
<evidence type="ECO:0000313" key="10">
    <source>
        <dbReference type="EMBL" id="KAG9240639.1"/>
    </source>
</evidence>
<organism evidence="10 11">
    <name type="scientific">Calycina marina</name>
    <dbReference type="NCBI Taxonomy" id="1763456"/>
    <lineage>
        <taxon>Eukaryota</taxon>
        <taxon>Fungi</taxon>
        <taxon>Dikarya</taxon>
        <taxon>Ascomycota</taxon>
        <taxon>Pezizomycotina</taxon>
        <taxon>Leotiomycetes</taxon>
        <taxon>Helotiales</taxon>
        <taxon>Pezizellaceae</taxon>
        <taxon>Calycina</taxon>
    </lineage>
</organism>
<dbReference type="AlphaFoldDB" id="A0A9P7YVM5"/>
<dbReference type="EMBL" id="MU254384">
    <property type="protein sequence ID" value="KAG9240639.1"/>
    <property type="molecule type" value="Genomic_DNA"/>
</dbReference>
<feature type="compositionally biased region" description="Basic and acidic residues" evidence="8">
    <location>
        <begin position="112"/>
        <end position="132"/>
    </location>
</feature>
<evidence type="ECO:0000256" key="7">
    <source>
        <dbReference type="ARBA" id="ARBA00023242"/>
    </source>
</evidence>
<sequence>MSTNVCPISSAVIIPPDQSPPPKRRQSSSSEAPSKRTKVSNDDGDSPSTARASPAPEVSRHSSLSAQSGKDLDNIPSRRKNSIQEEKKRGQRLFGGLLSTLSQSTPTGQQKRRQDIEKRQAEKAKQQKLDDEVHKAEKLAHLKIIREAEQIKFNEESMRIRHTSLLATANFLATKTEPKLFYKPWELLPAQKECLSTQAGDAKVQIEREKEDFYQLHPTRRPDPSVIEEHEANNASEEIAGEPQIESPSACHIQTDTTNILVQDSAAEQERASDEKERAEEHNGEVVEVADEDTVIY</sequence>
<dbReference type="GO" id="GO:0071013">
    <property type="term" value="C:catalytic step 2 spliceosome"/>
    <property type="evidence" value="ECO:0007669"/>
    <property type="project" value="TreeGrafter"/>
</dbReference>
<dbReference type="PANTHER" id="PTHR12707">
    <property type="entry name" value="PINN"/>
    <property type="match status" value="1"/>
</dbReference>
<keyword evidence="11" id="KW-1185">Reference proteome</keyword>
<dbReference type="Pfam" id="PF04696">
    <property type="entry name" value="Pinin_SDK_memA"/>
    <property type="match status" value="1"/>
</dbReference>
<dbReference type="InterPro" id="IPR039853">
    <property type="entry name" value="Pinin"/>
</dbReference>
<dbReference type="InterPro" id="IPR006786">
    <property type="entry name" value="Pinin_SDK_MemA"/>
</dbReference>
<evidence type="ECO:0000256" key="8">
    <source>
        <dbReference type="SAM" id="MobiDB-lite"/>
    </source>
</evidence>
<feature type="domain" description="Pinin/SDK/MemA protein" evidence="9">
    <location>
        <begin position="84"/>
        <end position="198"/>
    </location>
</feature>